<accession>A0A1X2ITC2</accession>
<keyword evidence="1" id="KW-1133">Transmembrane helix</keyword>
<evidence type="ECO:0000256" key="1">
    <source>
        <dbReference type="SAM" id="Phobius"/>
    </source>
</evidence>
<gene>
    <name evidence="2" type="ORF">BCR42DRAFT_405347</name>
</gene>
<sequence>MTRSLTVSSPYATKYLYPTRWDGRMDGGLIQMIPGPPKAKLSIYSHNGILHYILLAIFLNTLLYLFS</sequence>
<feature type="transmembrane region" description="Helical" evidence="1">
    <location>
        <begin position="49"/>
        <end position="66"/>
    </location>
</feature>
<reference evidence="2 3" key="1">
    <citation type="submission" date="2016-07" db="EMBL/GenBank/DDBJ databases">
        <title>Pervasive Adenine N6-methylation of Active Genes in Fungi.</title>
        <authorList>
            <consortium name="DOE Joint Genome Institute"/>
            <person name="Mondo S.J."/>
            <person name="Dannebaum R.O."/>
            <person name="Kuo R.C."/>
            <person name="Labutti K."/>
            <person name="Haridas S."/>
            <person name="Kuo A."/>
            <person name="Salamov A."/>
            <person name="Ahrendt S.R."/>
            <person name="Lipzen A."/>
            <person name="Sullivan W."/>
            <person name="Andreopoulos W.B."/>
            <person name="Clum A."/>
            <person name="Lindquist E."/>
            <person name="Daum C."/>
            <person name="Ramamoorthy G.K."/>
            <person name="Gryganskyi A."/>
            <person name="Culley D."/>
            <person name="Magnuson J.K."/>
            <person name="James T.Y."/>
            <person name="O'Malley M.A."/>
            <person name="Stajich J.E."/>
            <person name="Spatafora J.W."/>
            <person name="Visel A."/>
            <person name="Grigoriev I.V."/>
        </authorList>
    </citation>
    <scope>NUCLEOTIDE SEQUENCE [LARGE SCALE GENOMIC DNA]</scope>
    <source>
        <strain evidence="2 3">NRRL 1336</strain>
    </source>
</reference>
<protein>
    <submittedName>
        <fullName evidence="2">Uncharacterized protein</fullName>
    </submittedName>
</protein>
<proteinExistence type="predicted"/>
<organism evidence="2 3">
    <name type="scientific">Absidia repens</name>
    <dbReference type="NCBI Taxonomy" id="90262"/>
    <lineage>
        <taxon>Eukaryota</taxon>
        <taxon>Fungi</taxon>
        <taxon>Fungi incertae sedis</taxon>
        <taxon>Mucoromycota</taxon>
        <taxon>Mucoromycotina</taxon>
        <taxon>Mucoromycetes</taxon>
        <taxon>Mucorales</taxon>
        <taxon>Cunninghamellaceae</taxon>
        <taxon>Absidia</taxon>
    </lineage>
</organism>
<evidence type="ECO:0000313" key="2">
    <source>
        <dbReference type="EMBL" id="ORZ22030.1"/>
    </source>
</evidence>
<keyword evidence="1" id="KW-0812">Transmembrane</keyword>
<dbReference type="AlphaFoldDB" id="A0A1X2ITC2"/>
<dbReference type="Proteomes" id="UP000193560">
    <property type="component" value="Unassembled WGS sequence"/>
</dbReference>
<keyword evidence="3" id="KW-1185">Reference proteome</keyword>
<keyword evidence="1" id="KW-0472">Membrane</keyword>
<evidence type="ECO:0000313" key="3">
    <source>
        <dbReference type="Proteomes" id="UP000193560"/>
    </source>
</evidence>
<comment type="caution">
    <text evidence="2">The sequence shown here is derived from an EMBL/GenBank/DDBJ whole genome shotgun (WGS) entry which is preliminary data.</text>
</comment>
<name>A0A1X2ITC2_9FUNG</name>
<dbReference type="EMBL" id="MCGE01000004">
    <property type="protein sequence ID" value="ORZ22030.1"/>
    <property type="molecule type" value="Genomic_DNA"/>
</dbReference>